<feature type="transmembrane region" description="Helical" evidence="2">
    <location>
        <begin position="450"/>
        <end position="469"/>
    </location>
</feature>
<dbReference type="PANTHER" id="PTHR35322:SF2">
    <property type="entry name" value="PROTEIN CPR-5"/>
    <property type="match status" value="1"/>
</dbReference>
<keyword evidence="2" id="KW-0812">Transmembrane</keyword>
<keyword evidence="2" id="KW-0472">Membrane</keyword>
<feature type="transmembrane region" description="Helical" evidence="2">
    <location>
        <begin position="481"/>
        <end position="500"/>
    </location>
</feature>
<accession>A0ABM3IU87</accession>
<feature type="compositionally biased region" description="Basic residues" evidence="1">
    <location>
        <begin position="69"/>
        <end position="79"/>
    </location>
</feature>
<sequence>MDVTSSPSPERHRSSDCAINNDEPNNDENEEDDAAPAISAVGSSPEYLNPTVQNTSSAPTDENPQKLIGRSKKKMKKRAAKDFSASKSSTSSSSLGSFQRGTRVACKRRNPIVVFGTARRNPVADALSFRLGMSIAAFVAQVLEKKDSPGERMSAEHLTLICASAVRESLANDFGDTFDSFVRNFEKSFGSTLRTLKLINESSVNKGRNHWSQLNLEGSTSDVYHNKGDHICREGCSSSHNIGICRSEAVIQTNGVQNQLNHSKAIEQNELTDSVDLDLDQHRQTNQMICVSPSPLGSIINQSMRGTIEKSVMEQTRSNDLKSFELGLTMRKLKLKETELALNFESNNLERSKLSMGMSKASFKAEKFKTQLEDLRHAELLKKCIDCLVAGLLLMAASLLYATYIYSYRKIAEATSSCIPSPKESSSWWIPKPMASFNSGLHILRCQVQVVSRMLFGILMIIAVAYLLLQRSGSSKQTMPVTFIILLLGFVCGFAGKLCIDTLGGSGYHWLLYWETLCLVHFFCNVRTSTVFLILYGPLTVSERVKGNTMLPYWLRRCMFYGILLFFLPLFCGLLPFASLDEWKDHFWLLFVDYLLVTDE</sequence>
<feature type="transmembrane region" description="Helical" evidence="2">
    <location>
        <begin position="512"/>
        <end position="539"/>
    </location>
</feature>
<keyword evidence="3" id="KW-1185">Reference proteome</keyword>
<keyword evidence="2" id="KW-1133">Transmembrane helix</keyword>
<evidence type="ECO:0000256" key="2">
    <source>
        <dbReference type="SAM" id="Phobius"/>
    </source>
</evidence>
<gene>
    <name evidence="4" type="primary">LOC107425477</name>
</gene>
<evidence type="ECO:0000256" key="1">
    <source>
        <dbReference type="SAM" id="MobiDB-lite"/>
    </source>
</evidence>
<organism evidence="3 4">
    <name type="scientific">Ziziphus jujuba</name>
    <name type="common">Chinese jujube</name>
    <name type="synonym">Ziziphus sativa</name>
    <dbReference type="NCBI Taxonomy" id="326968"/>
    <lineage>
        <taxon>Eukaryota</taxon>
        <taxon>Viridiplantae</taxon>
        <taxon>Streptophyta</taxon>
        <taxon>Embryophyta</taxon>
        <taxon>Tracheophyta</taxon>
        <taxon>Spermatophyta</taxon>
        <taxon>Magnoliopsida</taxon>
        <taxon>eudicotyledons</taxon>
        <taxon>Gunneridae</taxon>
        <taxon>Pentapetalae</taxon>
        <taxon>rosids</taxon>
        <taxon>fabids</taxon>
        <taxon>Rosales</taxon>
        <taxon>Rhamnaceae</taxon>
        <taxon>Paliureae</taxon>
        <taxon>Ziziphus</taxon>
    </lineage>
</organism>
<evidence type="ECO:0000313" key="4">
    <source>
        <dbReference type="RefSeq" id="XP_048335522.2"/>
    </source>
</evidence>
<dbReference type="Proteomes" id="UP001652623">
    <property type="component" value="Chromosome 7"/>
</dbReference>
<dbReference type="InterPro" id="IPR044708">
    <property type="entry name" value="CPR5"/>
</dbReference>
<evidence type="ECO:0000313" key="3">
    <source>
        <dbReference type="Proteomes" id="UP001652623"/>
    </source>
</evidence>
<feature type="compositionally biased region" description="Polar residues" evidence="1">
    <location>
        <begin position="50"/>
        <end position="62"/>
    </location>
</feature>
<dbReference type="GeneID" id="107425477"/>
<feature type="compositionally biased region" description="Acidic residues" evidence="1">
    <location>
        <begin position="24"/>
        <end position="34"/>
    </location>
</feature>
<feature type="transmembrane region" description="Helical" evidence="2">
    <location>
        <begin position="559"/>
        <end position="580"/>
    </location>
</feature>
<dbReference type="PANTHER" id="PTHR35322">
    <property type="entry name" value="PROTEIN CPR-5"/>
    <property type="match status" value="1"/>
</dbReference>
<proteinExistence type="predicted"/>
<feature type="compositionally biased region" description="Low complexity" evidence="1">
    <location>
        <begin position="85"/>
        <end position="97"/>
    </location>
</feature>
<dbReference type="RefSeq" id="XP_048335522.2">
    <property type="nucleotide sequence ID" value="XM_048479565.2"/>
</dbReference>
<name>A0ABM3IU87_ZIZJJ</name>
<protein>
    <submittedName>
        <fullName evidence="4">Protein CPR-5</fullName>
    </submittedName>
</protein>
<feature type="region of interest" description="Disordered" evidence="1">
    <location>
        <begin position="1"/>
        <end position="102"/>
    </location>
</feature>
<reference evidence="4" key="1">
    <citation type="submission" date="2025-08" db="UniProtKB">
        <authorList>
            <consortium name="RefSeq"/>
        </authorList>
    </citation>
    <scope>IDENTIFICATION</scope>
    <source>
        <tissue evidence="4">Seedling</tissue>
    </source>
</reference>